<name>A0A4C2E0N4_9SACH</name>
<feature type="coiled-coil region" evidence="8">
    <location>
        <begin position="18"/>
        <end position="64"/>
    </location>
</feature>
<gene>
    <name evidence="10" type="primary">EFG1</name>
    <name evidence="10" type="ORF">ZYGM_004482</name>
</gene>
<dbReference type="GO" id="GO:0000462">
    <property type="term" value="P:maturation of SSU-rRNA from tricistronic rRNA transcript (SSU-rRNA, 5.8S rRNA, LSU-rRNA)"/>
    <property type="evidence" value="ECO:0007669"/>
    <property type="project" value="TreeGrafter"/>
</dbReference>
<evidence type="ECO:0000313" key="11">
    <source>
        <dbReference type="Proteomes" id="UP000301737"/>
    </source>
</evidence>
<dbReference type="GO" id="GO:0030688">
    <property type="term" value="C:preribosome, small subunit precursor"/>
    <property type="evidence" value="ECO:0007669"/>
    <property type="project" value="TreeGrafter"/>
</dbReference>
<dbReference type="EMBL" id="BIMX01000002">
    <property type="protein sequence ID" value="GCE97655.1"/>
    <property type="molecule type" value="Genomic_DNA"/>
</dbReference>
<feature type="region of interest" description="Disordered" evidence="9">
    <location>
        <begin position="170"/>
        <end position="204"/>
    </location>
</feature>
<evidence type="ECO:0000256" key="9">
    <source>
        <dbReference type="SAM" id="MobiDB-lite"/>
    </source>
</evidence>
<evidence type="ECO:0000313" key="10">
    <source>
        <dbReference type="EMBL" id="GCE97655.1"/>
    </source>
</evidence>
<comment type="caution">
    <text evidence="10">The sequence shown here is derived from an EMBL/GenBank/DDBJ whole genome shotgun (WGS) entry which is preliminary data.</text>
</comment>
<protein>
    <recommendedName>
        <fullName evidence="3">rRNA-processing protein EFG1</fullName>
    </recommendedName>
    <alternativeName>
        <fullName evidence="4">rRNA-processing protein efg1</fullName>
    </alternativeName>
</protein>
<comment type="subcellular location">
    <subcellularLocation>
        <location evidence="1">Nucleus</location>
        <location evidence="1">Nucleolus</location>
    </subcellularLocation>
</comment>
<evidence type="ECO:0000256" key="2">
    <source>
        <dbReference type="ARBA" id="ARBA00006916"/>
    </source>
</evidence>
<proteinExistence type="inferred from homology"/>
<reference evidence="10 11" key="1">
    <citation type="submission" date="2019-01" db="EMBL/GenBank/DDBJ databases">
        <title>Draft Genome Sequencing of Zygosaccharomyces mellis Ca-7.</title>
        <authorList>
            <person name="Shiwa Y."/>
            <person name="Kanesaki Y."/>
            <person name="Ishige T."/>
            <person name="Mura K."/>
            <person name="Hori T."/>
            <person name="Tamura T."/>
        </authorList>
    </citation>
    <scope>NUCLEOTIDE SEQUENCE [LARGE SCALE GENOMIC DNA]</scope>
    <source>
        <strain evidence="10 11">Ca-7</strain>
    </source>
</reference>
<keyword evidence="11" id="KW-1185">Reference proteome</keyword>
<evidence type="ECO:0000256" key="6">
    <source>
        <dbReference type="ARBA" id="ARBA00023054"/>
    </source>
</evidence>
<evidence type="ECO:0000256" key="8">
    <source>
        <dbReference type="SAM" id="Coils"/>
    </source>
</evidence>
<accession>A0A4C2E0N4</accession>
<comment type="similarity">
    <text evidence="2">Belongs to the EFG1 family.</text>
</comment>
<sequence>MAPKSLRSNVEPLTTAGTNKIKKRIRDLERLLARKKNTLPDTILIEKERSLDALRHELDQAHLKQKIKKNATKYHMVRFFERKKALRRYKQALKKNDTDELLQRKIDLCYVVNFPKGEKYVAIYPNNESESVKTNQRRESFRAIITKQLEDGTLPVSLEDILQGKRLSKNGTGVAFDEESGDDEVPSSRLEDEKEEEEEDEFFE</sequence>
<keyword evidence="7" id="KW-0539">Nucleus</keyword>
<dbReference type="InterPro" id="IPR050786">
    <property type="entry name" value="EFG1_rRNA-proc"/>
</dbReference>
<feature type="compositionally biased region" description="Acidic residues" evidence="9">
    <location>
        <begin position="193"/>
        <end position="204"/>
    </location>
</feature>
<evidence type="ECO:0000256" key="5">
    <source>
        <dbReference type="ARBA" id="ARBA00022552"/>
    </source>
</evidence>
<dbReference type="PANTHER" id="PTHR33911">
    <property type="entry name" value="RRNA-PROCESSING PROTEIN EFG1"/>
    <property type="match status" value="1"/>
</dbReference>
<evidence type="ECO:0000256" key="7">
    <source>
        <dbReference type="ARBA" id="ARBA00023242"/>
    </source>
</evidence>
<keyword evidence="6 8" id="KW-0175">Coiled coil</keyword>
<dbReference type="OrthoDB" id="47732at2759"/>
<organism evidence="10 11">
    <name type="scientific">Zygosaccharomyces mellis</name>
    <dbReference type="NCBI Taxonomy" id="42258"/>
    <lineage>
        <taxon>Eukaryota</taxon>
        <taxon>Fungi</taxon>
        <taxon>Dikarya</taxon>
        <taxon>Ascomycota</taxon>
        <taxon>Saccharomycotina</taxon>
        <taxon>Saccharomycetes</taxon>
        <taxon>Saccharomycetales</taxon>
        <taxon>Saccharomycetaceae</taxon>
        <taxon>Zygosaccharomyces</taxon>
    </lineage>
</organism>
<dbReference type="PANTHER" id="PTHR33911:SF1">
    <property type="entry name" value="RRNA-PROCESSING PROTEIN EFG1"/>
    <property type="match status" value="1"/>
</dbReference>
<dbReference type="Proteomes" id="UP000301737">
    <property type="component" value="Unassembled WGS sequence"/>
</dbReference>
<dbReference type="Pfam" id="PF10153">
    <property type="entry name" value="Efg1"/>
    <property type="match status" value="1"/>
</dbReference>
<dbReference type="InterPro" id="IPR019310">
    <property type="entry name" value="Efg1"/>
</dbReference>
<keyword evidence="5" id="KW-0698">rRNA processing</keyword>
<evidence type="ECO:0000256" key="3">
    <source>
        <dbReference type="ARBA" id="ARBA00018689"/>
    </source>
</evidence>
<dbReference type="GO" id="GO:0005730">
    <property type="term" value="C:nucleolus"/>
    <property type="evidence" value="ECO:0007669"/>
    <property type="project" value="UniProtKB-SubCell"/>
</dbReference>
<dbReference type="AlphaFoldDB" id="A0A4C2E0N4"/>
<feature type="compositionally biased region" description="Acidic residues" evidence="9">
    <location>
        <begin position="176"/>
        <end position="185"/>
    </location>
</feature>
<evidence type="ECO:0000256" key="1">
    <source>
        <dbReference type="ARBA" id="ARBA00004604"/>
    </source>
</evidence>
<evidence type="ECO:0000256" key="4">
    <source>
        <dbReference type="ARBA" id="ARBA00019827"/>
    </source>
</evidence>